<evidence type="ECO:0000313" key="4">
    <source>
        <dbReference type="EMBL" id="MBT9313654.1"/>
    </source>
</evidence>
<dbReference type="Proteomes" id="UP001196661">
    <property type="component" value="Unassembled WGS sequence"/>
</dbReference>
<keyword evidence="2" id="KW-0964">Secreted</keyword>
<dbReference type="PANTHER" id="PTHR38340:SF1">
    <property type="entry name" value="S-LAYER PROTEIN"/>
    <property type="match status" value="1"/>
</dbReference>
<proteinExistence type="predicted"/>
<sequence length="301" mass="31527">MSDNQTIKGTNGNDSLKGRSGNDTLFGKRGDDSLFGGKGRDYLDGGKGNDTLNGGRGADTLIGSKGNDIFQGGKGLDTADYSDLGQKITLKAAGIVQKGSIGTDQIFGVETIIGAAGLNNTIDGSTSISGVTSFYVDLSNKSLTVRNVPGLGELNFNVKNFVDVIGTDNGDHLIGNNKANYLEGGAGHDCLVGGGGRDTLIGVNRSDSHPGAYETDHLIGGRGRDTFVLGESGKVFYSISGEYDFAEIADFKSGVDTIQLTGGISDYYYNDEKTELYTSNTHDLVARFTGGAFNVTDFTFA</sequence>
<dbReference type="Gene3D" id="2.150.10.10">
    <property type="entry name" value="Serralysin-like metalloprotease, C-terminal"/>
    <property type="match status" value="2"/>
</dbReference>
<evidence type="ECO:0000256" key="3">
    <source>
        <dbReference type="SAM" id="MobiDB-lite"/>
    </source>
</evidence>
<dbReference type="EMBL" id="JADOER010000015">
    <property type="protein sequence ID" value="MBT9313654.1"/>
    <property type="molecule type" value="Genomic_DNA"/>
</dbReference>
<dbReference type="SUPFAM" id="SSF51120">
    <property type="entry name" value="beta-Roll"/>
    <property type="match status" value="1"/>
</dbReference>
<organism evidence="4 5">
    <name type="scientific">Leptothoe kymatousa TAU-MAC 1615</name>
    <dbReference type="NCBI Taxonomy" id="2364775"/>
    <lineage>
        <taxon>Bacteria</taxon>
        <taxon>Bacillati</taxon>
        <taxon>Cyanobacteriota</taxon>
        <taxon>Cyanophyceae</taxon>
        <taxon>Nodosilineales</taxon>
        <taxon>Cymatolegaceae</taxon>
        <taxon>Leptothoe</taxon>
        <taxon>Leptothoe kymatousa</taxon>
    </lineage>
</organism>
<dbReference type="PROSITE" id="PS00330">
    <property type="entry name" value="HEMOLYSIN_CALCIUM"/>
    <property type="match status" value="3"/>
</dbReference>
<gene>
    <name evidence="4" type="ORF">IXB28_15685</name>
</gene>
<reference evidence="4 5" key="1">
    <citation type="journal article" date="2021" name="Mar. Drugs">
        <title>Genome Reduction and Secondary Metabolism of the Marine Sponge-Associated Cyanobacterium Leptothoe.</title>
        <authorList>
            <person name="Konstantinou D."/>
            <person name="Popin R.V."/>
            <person name="Fewer D.P."/>
            <person name="Sivonen K."/>
            <person name="Gkelis S."/>
        </authorList>
    </citation>
    <scope>NUCLEOTIDE SEQUENCE [LARGE SCALE GENOMIC DNA]</scope>
    <source>
        <strain evidence="4 5">TAU-MAC 1615</strain>
    </source>
</reference>
<feature type="region of interest" description="Disordered" evidence="3">
    <location>
        <begin position="1"/>
        <end position="32"/>
    </location>
</feature>
<feature type="compositionally biased region" description="Polar residues" evidence="3">
    <location>
        <begin position="1"/>
        <end position="14"/>
    </location>
</feature>
<evidence type="ECO:0000313" key="5">
    <source>
        <dbReference type="Proteomes" id="UP001196661"/>
    </source>
</evidence>
<dbReference type="InterPro" id="IPR018511">
    <property type="entry name" value="Hemolysin-typ_Ca-bd_CS"/>
</dbReference>
<comment type="caution">
    <text evidence="4">The sequence shown here is derived from an EMBL/GenBank/DDBJ whole genome shotgun (WGS) entry which is preliminary data.</text>
</comment>
<dbReference type="InterPro" id="IPR001343">
    <property type="entry name" value="Hemolysn_Ca-bd"/>
</dbReference>
<keyword evidence="5" id="KW-1185">Reference proteome</keyword>
<dbReference type="InterPro" id="IPR050557">
    <property type="entry name" value="RTX_toxin/Mannuronan_C5-epim"/>
</dbReference>
<accession>A0ABS5Y708</accession>
<dbReference type="InterPro" id="IPR011049">
    <property type="entry name" value="Serralysin-like_metalloprot_C"/>
</dbReference>
<evidence type="ECO:0000256" key="1">
    <source>
        <dbReference type="ARBA" id="ARBA00004613"/>
    </source>
</evidence>
<evidence type="ECO:0000256" key="2">
    <source>
        <dbReference type="ARBA" id="ARBA00022525"/>
    </source>
</evidence>
<dbReference type="Pfam" id="PF00353">
    <property type="entry name" value="HemolysinCabind"/>
    <property type="match status" value="3"/>
</dbReference>
<dbReference type="PANTHER" id="PTHR38340">
    <property type="entry name" value="S-LAYER PROTEIN"/>
    <property type="match status" value="1"/>
</dbReference>
<name>A0ABS5Y708_9CYAN</name>
<dbReference type="PRINTS" id="PR00313">
    <property type="entry name" value="CABNDNGRPT"/>
</dbReference>
<dbReference type="RefSeq" id="WP_215619542.1">
    <property type="nucleotide sequence ID" value="NZ_JADOER010000015.1"/>
</dbReference>
<protein>
    <submittedName>
        <fullName evidence="4">Calcium-binding protein</fullName>
    </submittedName>
</protein>
<comment type="subcellular location">
    <subcellularLocation>
        <location evidence="1">Secreted</location>
    </subcellularLocation>
</comment>